<dbReference type="RefSeq" id="WP_075798599.1">
    <property type="nucleotide sequence ID" value="NZ_CP015583.1"/>
</dbReference>
<dbReference type="AlphaFoldDB" id="A0A1L7AGB9"/>
<dbReference type="KEGG" id="rgi:RGI145_12330"/>
<dbReference type="Gene3D" id="2.60.120.330">
    <property type="entry name" value="B-lactam Antibiotic, Isopenicillin N Synthase, Chain"/>
    <property type="match status" value="1"/>
</dbReference>
<sequence>MKYFDRVFEGLDVAPILAELDAQPDLWDAHRARTLVADGPMAGTSDVWLRYFPQEVLRQPEDFLAEGPRMVFYPAWDRLPALHEVAHTLMHFCRGVELGGCLISRIPPGGEVGTHTDGAAWSARYYTRKFYVPLRANDQCLNVTLDETVVMQPGEIWQFDNLVPHSVHNGGETERLNLIISIRSADA</sequence>
<dbReference type="SUPFAM" id="SSF51197">
    <property type="entry name" value="Clavaminate synthase-like"/>
    <property type="match status" value="1"/>
</dbReference>
<name>A0A1L7AGB9_9PROT</name>
<feature type="domain" description="Aspartyl/asparaginy/proline hydroxylase" evidence="1">
    <location>
        <begin position="78"/>
        <end position="183"/>
    </location>
</feature>
<dbReference type="Pfam" id="PF05118">
    <property type="entry name" value="Asp_Arg_Hydrox"/>
    <property type="match status" value="1"/>
</dbReference>
<evidence type="ECO:0000313" key="3">
    <source>
        <dbReference type="Proteomes" id="UP000185494"/>
    </source>
</evidence>
<protein>
    <recommendedName>
        <fullName evidence="1">Aspartyl/asparaginy/proline hydroxylase domain-containing protein</fullName>
    </recommendedName>
</protein>
<organism evidence="2 3">
    <name type="scientific">Roseomonas gilardii</name>
    <dbReference type="NCBI Taxonomy" id="257708"/>
    <lineage>
        <taxon>Bacteria</taxon>
        <taxon>Pseudomonadati</taxon>
        <taxon>Pseudomonadota</taxon>
        <taxon>Alphaproteobacteria</taxon>
        <taxon>Acetobacterales</taxon>
        <taxon>Roseomonadaceae</taxon>
        <taxon>Roseomonas</taxon>
    </lineage>
</organism>
<dbReference type="Proteomes" id="UP000185494">
    <property type="component" value="Chromosome 1"/>
</dbReference>
<gene>
    <name evidence="2" type="ORF">RGI145_12330</name>
</gene>
<proteinExistence type="predicted"/>
<accession>A0A1L7AGB9</accession>
<dbReference type="InterPro" id="IPR007803">
    <property type="entry name" value="Asp/Arg/Pro-Hydrxlase"/>
</dbReference>
<reference evidence="2 3" key="1">
    <citation type="submission" date="2016-05" db="EMBL/GenBank/DDBJ databases">
        <title>Complete Genome and Methylome Analysis of Psychrotrophic Bacterial Isolates from Antarctic Lake Untersee.</title>
        <authorList>
            <person name="Fomenkov A."/>
            <person name="Akimov V.N."/>
            <person name="Vasilyeva L.V."/>
            <person name="Andersen D."/>
            <person name="Vincze T."/>
            <person name="Roberts R.J."/>
        </authorList>
    </citation>
    <scope>NUCLEOTIDE SEQUENCE [LARGE SCALE GENOMIC DNA]</scope>
    <source>
        <strain evidence="2 3">U14-5</strain>
    </source>
</reference>
<dbReference type="EMBL" id="CP015583">
    <property type="protein sequence ID" value="APT57781.1"/>
    <property type="molecule type" value="Genomic_DNA"/>
</dbReference>
<dbReference type="InterPro" id="IPR027443">
    <property type="entry name" value="IPNS-like_sf"/>
</dbReference>
<evidence type="ECO:0000259" key="1">
    <source>
        <dbReference type="Pfam" id="PF05118"/>
    </source>
</evidence>
<dbReference type="STRING" id="257708.RGI145_12330"/>
<evidence type="ECO:0000313" key="2">
    <source>
        <dbReference type="EMBL" id="APT57781.1"/>
    </source>
</evidence>